<sequence length="93" mass="10312">MASSYQRIAGVHLSISHLKPAQLGDPVFAEAITLSVGKTIQVWEVQVWKIDPSNSKQILGIINSSSRVTLLCNLPMPEHEKDTSARIRKYAKL</sequence>
<dbReference type="Gene3D" id="3.10.129.10">
    <property type="entry name" value="Hotdog Thioesterase"/>
    <property type="match status" value="1"/>
</dbReference>
<dbReference type="InterPro" id="IPR029069">
    <property type="entry name" value="HotDog_dom_sf"/>
</dbReference>
<feature type="domain" description="Thioesterase" evidence="1">
    <location>
        <begin position="7"/>
        <end position="52"/>
    </location>
</feature>
<dbReference type="Proteomes" id="UP001459277">
    <property type="component" value="Unassembled WGS sequence"/>
</dbReference>
<protein>
    <recommendedName>
        <fullName evidence="1">Thioesterase domain-containing protein</fullName>
    </recommendedName>
</protein>
<evidence type="ECO:0000259" key="1">
    <source>
        <dbReference type="Pfam" id="PF03061"/>
    </source>
</evidence>
<evidence type="ECO:0000313" key="3">
    <source>
        <dbReference type="Proteomes" id="UP001459277"/>
    </source>
</evidence>
<accession>A0AAW2C1Q8</accession>
<organism evidence="2 3">
    <name type="scientific">Lithocarpus litseifolius</name>
    <dbReference type="NCBI Taxonomy" id="425828"/>
    <lineage>
        <taxon>Eukaryota</taxon>
        <taxon>Viridiplantae</taxon>
        <taxon>Streptophyta</taxon>
        <taxon>Embryophyta</taxon>
        <taxon>Tracheophyta</taxon>
        <taxon>Spermatophyta</taxon>
        <taxon>Magnoliopsida</taxon>
        <taxon>eudicotyledons</taxon>
        <taxon>Gunneridae</taxon>
        <taxon>Pentapetalae</taxon>
        <taxon>rosids</taxon>
        <taxon>fabids</taxon>
        <taxon>Fagales</taxon>
        <taxon>Fagaceae</taxon>
        <taxon>Lithocarpus</taxon>
    </lineage>
</organism>
<dbReference type="EMBL" id="JAZDWU010000009">
    <property type="protein sequence ID" value="KAK9991648.1"/>
    <property type="molecule type" value="Genomic_DNA"/>
</dbReference>
<dbReference type="PANTHER" id="PTHR43240">
    <property type="entry name" value="1,4-DIHYDROXY-2-NAPHTHOYL-COA THIOESTERASE 1"/>
    <property type="match status" value="1"/>
</dbReference>
<dbReference type="AlphaFoldDB" id="A0AAW2C1Q8"/>
<comment type="caution">
    <text evidence="2">The sequence shown here is derived from an EMBL/GenBank/DDBJ whole genome shotgun (WGS) entry which is preliminary data.</text>
</comment>
<dbReference type="Pfam" id="PF03061">
    <property type="entry name" value="4HBT"/>
    <property type="match status" value="1"/>
</dbReference>
<dbReference type="InterPro" id="IPR006683">
    <property type="entry name" value="Thioestr_dom"/>
</dbReference>
<dbReference type="SUPFAM" id="SSF54637">
    <property type="entry name" value="Thioesterase/thiol ester dehydrase-isomerase"/>
    <property type="match status" value="1"/>
</dbReference>
<dbReference type="GO" id="GO:0061522">
    <property type="term" value="F:1,4-dihydroxy-2-naphthoyl-CoA thioesterase activity"/>
    <property type="evidence" value="ECO:0007669"/>
    <property type="project" value="TreeGrafter"/>
</dbReference>
<dbReference type="PANTHER" id="PTHR43240:SF5">
    <property type="entry name" value="1,4-DIHYDROXY-2-NAPHTHOYL-COA THIOESTERASE 1"/>
    <property type="match status" value="1"/>
</dbReference>
<name>A0AAW2C1Q8_9ROSI</name>
<gene>
    <name evidence="2" type="ORF">SO802_026633</name>
</gene>
<dbReference type="GO" id="GO:0005777">
    <property type="term" value="C:peroxisome"/>
    <property type="evidence" value="ECO:0007669"/>
    <property type="project" value="TreeGrafter"/>
</dbReference>
<reference evidence="2 3" key="1">
    <citation type="submission" date="2024-01" db="EMBL/GenBank/DDBJ databases">
        <title>A telomere-to-telomere, gap-free genome of sweet tea (Lithocarpus litseifolius).</title>
        <authorList>
            <person name="Zhou J."/>
        </authorList>
    </citation>
    <scope>NUCLEOTIDE SEQUENCE [LARGE SCALE GENOMIC DNA]</scope>
    <source>
        <strain evidence="2">Zhou-2022a</strain>
        <tissue evidence="2">Leaf</tissue>
    </source>
</reference>
<dbReference type="GO" id="GO:0042372">
    <property type="term" value="P:phylloquinone biosynthetic process"/>
    <property type="evidence" value="ECO:0007669"/>
    <property type="project" value="TreeGrafter"/>
</dbReference>
<proteinExistence type="predicted"/>
<evidence type="ECO:0000313" key="2">
    <source>
        <dbReference type="EMBL" id="KAK9991648.1"/>
    </source>
</evidence>
<keyword evidence="3" id="KW-1185">Reference proteome</keyword>